<keyword evidence="2 6" id="KW-0812">Transmembrane</keyword>
<evidence type="ECO:0000256" key="5">
    <source>
        <dbReference type="ARBA" id="ARBA00034125"/>
    </source>
</evidence>
<feature type="transmembrane region" description="Helical" evidence="6">
    <location>
        <begin position="196"/>
        <end position="217"/>
    </location>
</feature>
<keyword evidence="11" id="KW-1185">Reference proteome</keyword>
<organism evidence="9 12">
    <name type="scientific">Pseudoalteromonas aurantia</name>
    <dbReference type="NCBI Taxonomy" id="43654"/>
    <lineage>
        <taxon>Bacteria</taxon>
        <taxon>Pseudomonadati</taxon>
        <taxon>Pseudomonadota</taxon>
        <taxon>Gammaproteobacteria</taxon>
        <taxon>Alteromonadales</taxon>
        <taxon>Pseudoalteromonadaceae</taxon>
        <taxon>Pseudoalteromonas</taxon>
    </lineage>
</organism>
<feature type="domain" description="Threonine/serine exporter-like N-terminal" evidence="7">
    <location>
        <begin position="12"/>
        <end position="252"/>
    </location>
</feature>
<reference evidence="9" key="3">
    <citation type="submission" date="2019-09" db="EMBL/GenBank/DDBJ databases">
        <title>Co-occurence of chitin degradation, pigmentation and bioactivity in marine Pseudoalteromonas.</title>
        <authorList>
            <person name="Sonnenschein E.C."/>
            <person name="Bech P.K."/>
        </authorList>
    </citation>
    <scope>NUCLEOTIDE SEQUENCE</scope>
    <source>
        <strain evidence="9">S3790</strain>
    </source>
</reference>
<dbReference type="GO" id="GO:0016020">
    <property type="term" value="C:membrane"/>
    <property type="evidence" value="ECO:0007669"/>
    <property type="project" value="UniProtKB-SubCell"/>
</dbReference>
<dbReference type="AlphaFoldDB" id="A0A5S3V6A3"/>
<evidence type="ECO:0008006" key="13">
    <source>
        <dbReference type="Google" id="ProtNLM"/>
    </source>
</evidence>
<evidence type="ECO:0000313" key="12">
    <source>
        <dbReference type="Proteomes" id="UP000307217"/>
    </source>
</evidence>
<dbReference type="EMBL" id="PNBX01000063">
    <property type="protein sequence ID" value="TMO67048.1"/>
    <property type="molecule type" value="Genomic_DNA"/>
</dbReference>
<feature type="transmembrane region" description="Helical" evidence="6">
    <location>
        <begin position="174"/>
        <end position="190"/>
    </location>
</feature>
<keyword evidence="3 6" id="KW-1133">Transmembrane helix</keyword>
<evidence type="ECO:0000313" key="10">
    <source>
        <dbReference type="EMBL" id="TMO72367.1"/>
    </source>
</evidence>
<proteinExistence type="inferred from homology"/>
<dbReference type="GO" id="GO:0022857">
    <property type="term" value="F:transmembrane transporter activity"/>
    <property type="evidence" value="ECO:0007669"/>
    <property type="project" value="InterPro"/>
</dbReference>
<feature type="transmembrane region" description="Helical" evidence="6">
    <location>
        <begin position="320"/>
        <end position="337"/>
    </location>
</feature>
<name>A0A5S3V6A3_9GAMM</name>
<feature type="transmembrane region" description="Helical" evidence="6">
    <location>
        <begin position="344"/>
        <end position="365"/>
    </location>
</feature>
<reference evidence="11 12" key="2">
    <citation type="submission" date="2019-06" db="EMBL/GenBank/DDBJ databases">
        <title>Co-occurence of chitin degradation, pigmentation and bioactivity in marine Pseudoalteromonas.</title>
        <authorList>
            <person name="Sonnenschein E.C."/>
            <person name="Bech P.K."/>
        </authorList>
    </citation>
    <scope>NUCLEOTIDE SEQUENCE [LARGE SCALE GENOMIC DNA]</scope>
    <source>
        <strain evidence="12">S3790</strain>
        <strain evidence="10 11">S3895</strain>
    </source>
</reference>
<dbReference type="Proteomes" id="UP000307164">
    <property type="component" value="Unassembled WGS sequence"/>
</dbReference>
<evidence type="ECO:0000256" key="1">
    <source>
        <dbReference type="ARBA" id="ARBA00004141"/>
    </source>
</evidence>
<dbReference type="EMBL" id="PNBW01000080">
    <property type="protein sequence ID" value="TMO72367.1"/>
    <property type="molecule type" value="Genomic_DNA"/>
</dbReference>
<gene>
    <name evidence="9" type="ORF">CWC19_14935</name>
    <name evidence="10" type="ORF">CWC20_15425</name>
</gene>
<evidence type="ECO:0000313" key="11">
    <source>
        <dbReference type="Proteomes" id="UP000307164"/>
    </source>
</evidence>
<dbReference type="PANTHER" id="PTHR31082">
    <property type="entry name" value="PHEROMONE-REGULATED MEMBRANE PROTEIN 10"/>
    <property type="match status" value="1"/>
</dbReference>
<feature type="transmembrane region" description="Helical" evidence="6">
    <location>
        <begin position="385"/>
        <end position="402"/>
    </location>
</feature>
<feature type="transmembrane region" description="Helical" evidence="6">
    <location>
        <begin position="238"/>
        <end position="259"/>
    </location>
</feature>
<feature type="transmembrane region" description="Helical" evidence="6">
    <location>
        <begin position="271"/>
        <end position="288"/>
    </location>
</feature>
<evidence type="ECO:0000256" key="4">
    <source>
        <dbReference type="ARBA" id="ARBA00023136"/>
    </source>
</evidence>
<comment type="caution">
    <text evidence="9">The sequence shown here is derived from an EMBL/GenBank/DDBJ whole genome shotgun (WGS) entry which is preliminary data.</text>
</comment>
<evidence type="ECO:0000259" key="7">
    <source>
        <dbReference type="Pfam" id="PF06738"/>
    </source>
</evidence>
<keyword evidence="4 6" id="KW-0472">Membrane</keyword>
<feature type="transmembrane region" description="Helical" evidence="6">
    <location>
        <begin position="144"/>
        <end position="162"/>
    </location>
</feature>
<evidence type="ECO:0000256" key="2">
    <source>
        <dbReference type="ARBA" id="ARBA00022692"/>
    </source>
</evidence>
<evidence type="ECO:0000259" key="8">
    <source>
        <dbReference type="Pfam" id="PF12821"/>
    </source>
</evidence>
<feature type="transmembrane region" description="Helical" evidence="6">
    <location>
        <begin position="295"/>
        <end position="314"/>
    </location>
</feature>
<evidence type="ECO:0000256" key="6">
    <source>
        <dbReference type="SAM" id="Phobius"/>
    </source>
</evidence>
<protein>
    <recommendedName>
        <fullName evidence="13">Threonine/serine exporter family protein</fullName>
    </recommendedName>
</protein>
<dbReference type="InterPro" id="IPR010619">
    <property type="entry name" value="ThrE-like_N"/>
</dbReference>
<dbReference type="RefSeq" id="WP_138592611.1">
    <property type="nucleotide sequence ID" value="NZ_PNBW01000080.1"/>
</dbReference>
<feature type="transmembrane region" description="Helical" evidence="6">
    <location>
        <begin position="120"/>
        <end position="138"/>
    </location>
</feature>
<dbReference type="Pfam" id="PF06738">
    <property type="entry name" value="ThrE"/>
    <property type="match status" value="1"/>
</dbReference>
<comment type="subcellular location">
    <subcellularLocation>
        <location evidence="1">Membrane</location>
        <topology evidence="1">Multi-pass membrane protein</topology>
    </subcellularLocation>
</comment>
<dbReference type="Proteomes" id="UP000307217">
    <property type="component" value="Unassembled WGS sequence"/>
</dbReference>
<comment type="similarity">
    <text evidence="5">Belongs to the ThrE exporter (TC 2.A.79) family.</text>
</comment>
<sequence length="408" mass="44264">MNTATFTQKRKLIVKLGKMLHKYGTPAYRLEAHLMEVATHLDLKSAFVMSPTSVTFVIWSEGHEDEYTHVARVEPGDHDLGSLADTDDVVSRMLTGELSIDEADTCLDNISEQLNPYSKALTCLAFSISGAAFAMLMGTSWNDVLWSGLFSVLVFLFVVWSARSKRVTHMLEPLVAIVAALGACAISSYVDPSINIRLVVLSSIIVFIPGLALALAFAELSARHLVSGTARVMDALMLLFKLYFGAFLGISLGFALFGITDFVQPEPLPKWTAWLAILLLCTSLIVIFRTKLKHASWSIASGFIAYAASISAAVYFDYSIGAFVGAFAVGVFSNFFNRMVNAPASIVAMQGLIVLVPGSKTYIGLNSLIEGQSFIHADHIGQQTFLIFMSLVAGLIFANVALPPKKSL</sequence>
<evidence type="ECO:0000256" key="3">
    <source>
        <dbReference type="ARBA" id="ARBA00022989"/>
    </source>
</evidence>
<reference evidence="11 12" key="1">
    <citation type="submission" date="2018-01" db="EMBL/GenBank/DDBJ databases">
        <authorList>
            <person name="Paulsen S."/>
            <person name="Gram L.K."/>
        </authorList>
    </citation>
    <scope>NUCLEOTIDE SEQUENCE [LARGE SCALE GENOMIC DNA]</scope>
    <source>
        <strain evidence="9 12">S3790</strain>
        <strain evidence="10 11">S3895</strain>
    </source>
</reference>
<dbReference type="PANTHER" id="PTHR31082:SF4">
    <property type="entry name" value="PHEROMONE-REGULATED MEMBRANE PROTEIN 10"/>
    <property type="match status" value="1"/>
</dbReference>
<feature type="domain" description="Threonine/Serine exporter ThrE" evidence="8">
    <location>
        <begin position="281"/>
        <end position="400"/>
    </location>
</feature>
<accession>A0A5S3V6A3</accession>
<dbReference type="OrthoDB" id="1490274at2"/>
<evidence type="ECO:0000313" key="9">
    <source>
        <dbReference type="EMBL" id="TMO67048.1"/>
    </source>
</evidence>
<dbReference type="InterPro" id="IPR051361">
    <property type="entry name" value="ThrE/Ser_Exporter"/>
</dbReference>
<dbReference type="Pfam" id="PF12821">
    <property type="entry name" value="ThrE_2"/>
    <property type="match status" value="1"/>
</dbReference>
<dbReference type="InterPro" id="IPR024528">
    <property type="entry name" value="ThrE_2"/>
</dbReference>